<name>A0A2S8FWB7_9BACT</name>
<dbReference type="InterPro" id="IPR012292">
    <property type="entry name" value="Globin/Proto"/>
</dbReference>
<organism evidence="2 3">
    <name type="scientific">Blastopirellula marina</name>
    <dbReference type="NCBI Taxonomy" id="124"/>
    <lineage>
        <taxon>Bacteria</taxon>
        <taxon>Pseudomonadati</taxon>
        <taxon>Planctomycetota</taxon>
        <taxon>Planctomycetia</taxon>
        <taxon>Pirellulales</taxon>
        <taxon>Pirellulaceae</taxon>
        <taxon>Blastopirellula</taxon>
    </lineage>
</organism>
<dbReference type="GO" id="GO:0019825">
    <property type="term" value="F:oxygen binding"/>
    <property type="evidence" value="ECO:0007669"/>
    <property type="project" value="InterPro"/>
</dbReference>
<proteinExistence type="predicted"/>
<evidence type="ECO:0000259" key="1">
    <source>
        <dbReference type="Pfam" id="PF11563"/>
    </source>
</evidence>
<dbReference type="AlphaFoldDB" id="A0A2S8FWB7"/>
<accession>A0A2S8FWB7</accession>
<feature type="domain" description="Globin-sensor" evidence="1">
    <location>
        <begin position="15"/>
        <end position="190"/>
    </location>
</feature>
<comment type="caution">
    <text evidence="2">The sequence shown here is derived from an EMBL/GenBank/DDBJ whole genome shotgun (WGS) entry which is preliminary data.</text>
</comment>
<gene>
    <name evidence="2" type="ORF">C5Y98_12265</name>
</gene>
<dbReference type="OrthoDB" id="267853at2"/>
<dbReference type="Gene3D" id="1.10.490.10">
    <property type="entry name" value="Globins"/>
    <property type="match status" value="1"/>
</dbReference>
<dbReference type="GO" id="GO:0020037">
    <property type="term" value="F:heme binding"/>
    <property type="evidence" value="ECO:0007669"/>
    <property type="project" value="InterPro"/>
</dbReference>
<dbReference type="RefSeq" id="WP_105354559.1">
    <property type="nucleotide sequence ID" value="NZ_PUIB01000013.1"/>
</dbReference>
<protein>
    <recommendedName>
        <fullName evidence="1">Globin-sensor domain-containing protein</fullName>
    </recommendedName>
</protein>
<reference evidence="2 3" key="1">
    <citation type="submission" date="2018-02" db="EMBL/GenBank/DDBJ databases">
        <title>Comparative genomes isolates from brazilian mangrove.</title>
        <authorList>
            <person name="Araujo J.E."/>
            <person name="Taketani R.G."/>
            <person name="Silva M.C.P."/>
            <person name="Loureco M.V."/>
            <person name="Andreote F.D."/>
        </authorList>
    </citation>
    <scope>NUCLEOTIDE SEQUENCE [LARGE SCALE GENOMIC DNA]</scope>
    <source>
        <strain evidence="2 3">NAP PRIS-MGV</strain>
    </source>
</reference>
<dbReference type="InterPro" id="IPR044398">
    <property type="entry name" value="Globin-sensor_dom"/>
</dbReference>
<evidence type="ECO:0000313" key="2">
    <source>
        <dbReference type="EMBL" id="PQO36469.1"/>
    </source>
</evidence>
<dbReference type="EMBL" id="PUIB01000013">
    <property type="protein sequence ID" value="PQO36469.1"/>
    <property type="molecule type" value="Genomic_DNA"/>
</dbReference>
<dbReference type="PANTHER" id="PTHR42071:SF1">
    <property type="entry name" value="GLOBIN-SENSOR DOMAIN-CONTAINING PROTEIN"/>
    <property type="match status" value="1"/>
</dbReference>
<dbReference type="Pfam" id="PF11563">
    <property type="entry name" value="Protoglobin"/>
    <property type="match status" value="1"/>
</dbReference>
<dbReference type="InterPro" id="IPR009050">
    <property type="entry name" value="Globin-like_sf"/>
</dbReference>
<evidence type="ECO:0000313" key="3">
    <source>
        <dbReference type="Proteomes" id="UP000239388"/>
    </source>
</evidence>
<dbReference type="PANTHER" id="PTHR42071">
    <property type="entry name" value="PROTOGLOBIN DOMAIN-CONTAINING PROTEIN"/>
    <property type="match status" value="1"/>
</dbReference>
<dbReference type="SUPFAM" id="SSF46458">
    <property type="entry name" value="Globin-like"/>
    <property type="match status" value="1"/>
</dbReference>
<sequence>MQHIDEPRLEEDVAYRFQYLQEFAGFSADDIAAIHGAAPLLAPIVPALVDAVYDKLHQYDATWRHFMPRQHGYEGPMPEKMEDLGMDHDQIKFRKLHLTRYLEALVTRTYDAKMLGYLDMVGKIHTPDAGNKEIVVPLVQMDALMTFVSDALIATICGLNLPRETEVATLRAFNKLLWIQMDLISRHYVPS</sequence>
<dbReference type="Proteomes" id="UP000239388">
    <property type="component" value="Unassembled WGS sequence"/>
</dbReference>